<feature type="domain" description="TonB-dependent transporter Oar-like beta-barrel" evidence="5">
    <location>
        <begin position="512"/>
        <end position="771"/>
    </location>
</feature>
<feature type="signal peptide" evidence="4">
    <location>
        <begin position="1"/>
        <end position="22"/>
    </location>
</feature>
<evidence type="ECO:0000313" key="6">
    <source>
        <dbReference type="EMBL" id="MBB5058741.1"/>
    </source>
</evidence>
<dbReference type="RefSeq" id="WP_184218881.1">
    <property type="nucleotide sequence ID" value="NZ_JACHIP010000004.1"/>
</dbReference>
<comment type="caution">
    <text evidence="6">The sequence shown here is derived from an EMBL/GenBank/DDBJ whole genome shotgun (WGS) entry which is preliminary data.</text>
</comment>
<organism evidence="6 7">
    <name type="scientific">Granulicella aggregans</name>
    <dbReference type="NCBI Taxonomy" id="474949"/>
    <lineage>
        <taxon>Bacteria</taxon>
        <taxon>Pseudomonadati</taxon>
        <taxon>Acidobacteriota</taxon>
        <taxon>Terriglobia</taxon>
        <taxon>Terriglobales</taxon>
        <taxon>Acidobacteriaceae</taxon>
        <taxon>Granulicella</taxon>
    </lineage>
</organism>
<dbReference type="GO" id="GO:0009279">
    <property type="term" value="C:cell outer membrane"/>
    <property type="evidence" value="ECO:0007669"/>
    <property type="project" value="UniProtKB-SubCell"/>
</dbReference>
<dbReference type="Pfam" id="PF25183">
    <property type="entry name" value="OMP_b-brl_4"/>
    <property type="match status" value="1"/>
</dbReference>
<dbReference type="InterPro" id="IPR008969">
    <property type="entry name" value="CarboxyPept-like_regulatory"/>
</dbReference>
<evidence type="ECO:0000313" key="7">
    <source>
        <dbReference type="Proteomes" id="UP000540989"/>
    </source>
</evidence>
<evidence type="ECO:0000256" key="2">
    <source>
        <dbReference type="ARBA" id="ARBA00023136"/>
    </source>
</evidence>
<evidence type="ECO:0000256" key="4">
    <source>
        <dbReference type="SAM" id="SignalP"/>
    </source>
</evidence>
<name>A0A7W8E4P3_9BACT</name>
<accession>A0A7W8E4P3</accession>
<evidence type="ECO:0000256" key="3">
    <source>
        <dbReference type="ARBA" id="ARBA00023237"/>
    </source>
</evidence>
<keyword evidence="7" id="KW-1185">Reference proteome</keyword>
<dbReference type="Pfam" id="PF13620">
    <property type="entry name" value="CarboxypepD_reg"/>
    <property type="match status" value="1"/>
</dbReference>
<dbReference type="SUPFAM" id="SSF56935">
    <property type="entry name" value="Porins"/>
    <property type="match status" value="1"/>
</dbReference>
<dbReference type="Gene3D" id="2.40.170.20">
    <property type="entry name" value="TonB-dependent receptor, beta-barrel domain"/>
    <property type="match status" value="1"/>
</dbReference>
<dbReference type="InterPro" id="IPR057601">
    <property type="entry name" value="Oar-like_b-barrel"/>
</dbReference>
<keyword evidence="3" id="KW-0998">Cell outer membrane</keyword>
<feature type="chain" id="PRO_5031362096" description="TonB-dependent transporter Oar-like beta-barrel domain-containing protein" evidence="4">
    <location>
        <begin position="23"/>
        <end position="855"/>
    </location>
</feature>
<evidence type="ECO:0000256" key="1">
    <source>
        <dbReference type="ARBA" id="ARBA00004442"/>
    </source>
</evidence>
<dbReference type="Proteomes" id="UP000540989">
    <property type="component" value="Unassembled WGS sequence"/>
</dbReference>
<proteinExistence type="predicted"/>
<comment type="subcellular location">
    <subcellularLocation>
        <location evidence="1">Cell outer membrane</location>
    </subcellularLocation>
</comment>
<keyword evidence="2" id="KW-0472">Membrane</keyword>
<protein>
    <recommendedName>
        <fullName evidence="5">TonB-dependent transporter Oar-like beta-barrel domain-containing protein</fullName>
    </recommendedName>
</protein>
<dbReference type="AlphaFoldDB" id="A0A7W8E4P3"/>
<reference evidence="6 7" key="1">
    <citation type="submission" date="2020-08" db="EMBL/GenBank/DDBJ databases">
        <title>Genomic Encyclopedia of Type Strains, Phase IV (KMG-V): Genome sequencing to study the core and pangenomes of soil and plant-associated prokaryotes.</title>
        <authorList>
            <person name="Whitman W."/>
        </authorList>
    </citation>
    <scope>NUCLEOTIDE SEQUENCE [LARGE SCALE GENOMIC DNA]</scope>
    <source>
        <strain evidence="6 7">M8UP14</strain>
    </source>
</reference>
<keyword evidence="4" id="KW-0732">Signal</keyword>
<gene>
    <name evidence="6" type="ORF">HDF16_003455</name>
</gene>
<dbReference type="EMBL" id="JACHIP010000004">
    <property type="protein sequence ID" value="MBB5058741.1"/>
    <property type="molecule type" value="Genomic_DNA"/>
</dbReference>
<sequence length="855" mass="93233">MVFRNFSIFMLSLLAFASNVAAQNGFFLRGSVVDTTGASIPHVAVSVETLSGALVKATTSGAEGDFELLSLTTGDFRISIPATPPFAGSQETLHLSHSVSNHRIVLKIESVDQAVTVGEEESLSTEASSNRDTVSVSGDDLRKLPVFDQDYIATMTPFLDGSSGSSGGVTLIVDGVEMKSVAVSPSAIQEVRINNDPYSAEFTRPGRGRIEIITKPGSPEFHAELNFTVRNAVFNAKNYFSAVRPPESRRIYEGHLSGPFGRGGHTNFIVSGSRREQDTAAVVNATGPNGVVNQNVLTPNRNMGFTGRINHDFSPTHRLSIGYNFENSGSTNAGVGGIVLAEAGYNLNYREDDLILNDRIIVTPNLINQLQVTLEKDEDNTRSVTQAQSIQVNGEFVGGGAQADAHRTENTIHINEIVTWSHGRHYVRAGVQLPQFSRRAVDDHTNRLGTFKFSSLGSYSGNTPYVFTAQQGPGRGLYWINEFGSFVQDQIKLSPRVQLVLGLRYDWQTFLPDNNNLAPRISLAYAPDKGKTVLRLGTGIFYDRTGGDFPATVKLHNGSVLHSIQIQNPDFPIAPGTNFSAVPTNLARFDSRVRTPYALQYSLGLERQVHKNATVTISYRGQVQTKSFRSRDANAPILPVNPDLTATYARPDPNYGQIQQIESRGRTELNALDISFRGQAGRVFSGQAQYTLSRFYGNTGGINWFPQDQYDAGSEWARADMDRRHRLNLIGNINPDHWLSLGVNATLYSGTPYTETTGNDDFHTGLGNARPAGVGRNTLQGGGVASLDLLYSHDFRLTKATGDHARLLSAGASAFNVLNRTNFTNYIGALSSSFFHQPTAALAGRQLQFAVGYRF</sequence>
<dbReference type="SUPFAM" id="SSF49464">
    <property type="entry name" value="Carboxypeptidase regulatory domain-like"/>
    <property type="match status" value="1"/>
</dbReference>
<evidence type="ECO:0000259" key="5">
    <source>
        <dbReference type="Pfam" id="PF25183"/>
    </source>
</evidence>
<dbReference type="InterPro" id="IPR036942">
    <property type="entry name" value="Beta-barrel_TonB_sf"/>
</dbReference>